<dbReference type="PANTHER" id="PTHR24321:SF8">
    <property type="entry name" value="ESTRADIOL 17-BETA-DEHYDROGENASE 8-RELATED"/>
    <property type="match status" value="1"/>
</dbReference>
<dbReference type="Pfam" id="PF00106">
    <property type="entry name" value="adh_short"/>
    <property type="match status" value="1"/>
</dbReference>
<proteinExistence type="inferred from homology"/>
<sequence>MTREVLVVIGAGDMGMATVRRVGSGSHVLLADLDEGILAETRTRLHGEGYEVTPHGVDVASHESVDALARAAAGLGPVTRIVHTAGLSPNQGSVQRVLAVDLVGVALVLEAFRDVIAPGGAGVVVASMVGSLYAGQLTDGEARELATTPAEELADLPSASTDRLAEGHTAYGYAKRGNQLRVQAEALKWGARGARLNSVSPGVVSTRMSRPELEDPQGPARAMVDGAAVPRLGTADDVAAVVAFLLGPEAGYVSGTDVLVDGGVVASIKAGSA</sequence>
<dbReference type="RefSeq" id="WP_193518468.1">
    <property type="nucleotide sequence ID" value="NZ_BMXL01000028.1"/>
</dbReference>
<dbReference type="Proteomes" id="UP000654947">
    <property type="component" value="Unassembled WGS sequence"/>
</dbReference>
<protein>
    <submittedName>
        <fullName evidence="3">Short-chain dehydrogenase/reductas</fullName>
    </submittedName>
</protein>
<organism evidence="3 4">
    <name type="scientific">Nocardiopsis kunsanensis</name>
    <dbReference type="NCBI Taxonomy" id="141693"/>
    <lineage>
        <taxon>Bacteria</taxon>
        <taxon>Bacillati</taxon>
        <taxon>Actinomycetota</taxon>
        <taxon>Actinomycetes</taxon>
        <taxon>Streptosporangiales</taxon>
        <taxon>Nocardiopsidaceae</taxon>
        <taxon>Nocardiopsis</taxon>
    </lineage>
</organism>
<evidence type="ECO:0000313" key="3">
    <source>
        <dbReference type="EMBL" id="GHD33968.1"/>
    </source>
</evidence>
<reference evidence="3 4" key="1">
    <citation type="journal article" date="2014" name="Int. J. Syst. Evol. Microbiol.">
        <title>Complete genome sequence of Corynebacterium casei LMG S-19264T (=DSM 44701T), isolated from a smear-ripened cheese.</title>
        <authorList>
            <consortium name="US DOE Joint Genome Institute (JGI-PGF)"/>
            <person name="Walter F."/>
            <person name="Albersmeier A."/>
            <person name="Kalinowski J."/>
            <person name="Ruckert C."/>
        </authorList>
    </citation>
    <scope>NUCLEOTIDE SEQUENCE [LARGE SCALE GENOMIC DNA]</scope>
    <source>
        <strain evidence="3 4">KCTC 19473</strain>
    </source>
</reference>
<evidence type="ECO:0000313" key="4">
    <source>
        <dbReference type="Proteomes" id="UP000654947"/>
    </source>
</evidence>
<gene>
    <name evidence="3" type="ORF">GCM10007147_39240</name>
</gene>
<name>A0A919CLP4_9ACTN</name>
<dbReference type="PRINTS" id="PR00081">
    <property type="entry name" value="GDHRDH"/>
</dbReference>
<dbReference type="Pfam" id="PF13561">
    <property type="entry name" value="adh_short_C2"/>
    <property type="match status" value="1"/>
</dbReference>
<keyword evidence="4" id="KW-1185">Reference proteome</keyword>
<evidence type="ECO:0000256" key="2">
    <source>
        <dbReference type="ARBA" id="ARBA00023002"/>
    </source>
</evidence>
<evidence type="ECO:0000256" key="1">
    <source>
        <dbReference type="ARBA" id="ARBA00006484"/>
    </source>
</evidence>
<dbReference type="SUPFAM" id="SSF51735">
    <property type="entry name" value="NAD(P)-binding Rossmann-fold domains"/>
    <property type="match status" value="1"/>
</dbReference>
<dbReference type="Gene3D" id="3.40.50.720">
    <property type="entry name" value="NAD(P)-binding Rossmann-like Domain"/>
    <property type="match status" value="1"/>
</dbReference>
<comment type="similarity">
    <text evidence="1">Belongs to the short-chain dehydrogenases/reductases (SDR) family.</text>
</comment>
<dbReference type="EMBL" id="BMXL01000028">
    <property type="protein sequence ID" value="GHD33968.1"/>
    <property type="molecule type" value="Genomic_DNA"/>
</dbReference>
<dbReference type="PANTHER" id="PTHR24321">
    <property type="entry name" value="DEHYDROGENASES, SHORT CHAIN"/>
    <property type="match status" value="1"/>
</dbReference>
<dbReference type="InterPro" id="IPR036291">
    <property type="entry name" value="NAD(P)-bd_dom_sf"/>
</dbReference>
<dbReference type="GO" id="GO:0016491">
    <property type="term" value="F:oxidoreductase activity"/>
    <property type="evidence" value="ECO:0007669"/>
    <property type="project" value="UniProtKB-KW"/>
</dbReference>
<dbReference type="NCBIfam" id="NF005395">
    <property type="entry name" value="PRK06940.1"/>
    <property type="match status" value="1"/>
</dbReference>
<dbReference type="AlphaFoldDB" id="A0A919CLP4"/>
<comment type="caution">
    <text evidence="3">The sequence shown here is derived from an EMBL/GenBank/DDBJ whole genome shotgun (WGS) entry which is preliminary data.</text>
</comment>
<keyword evidence="2" id="KW-0560">Oxidoreductase</keyword>
<accession>A0A919CLP4</accession>
<dbReference type="InterPro" id="IPR002347">
    <property type="entry name" value="SDR_fam"/>
</dbReference>